<comment type="caution">
    <text evidence="2">The sequence shown here is derived from an EMBL/GenBank/DDBJ whole genome shotgun (WGS) entry which is preliminary data.</text>
</comment>
<organism evidence="2 3">
    <name type="scientific">Araneus ventricosus</name>
    <name type="common">Orbweaver spider</name>
    <name type="synonym">Epeira ventricosa</name>
    <dbReference type="NCBI Taxonomy" id="182803"/>
    <lineage>
        <taxon>Eukaryota</taxon>
        <taxon>Metazoa</taxon>
        <taxon>Ecdysozoa</taxon>
        <taxon>Arthropoda</taxon>
        <taxon>Chelicerata</taxon>
        <taxon>Arachnida</taxon>
        <taxon>Araneae</taxon>
        <taxon>Araneomorphae</taxon>
        <taxon>Entelegynae</taxon>
        <taxon>Araneoidea</taxon>
        <taxon>Araneidae</taxon>
        <taxon>Araneus</taxon>
    </lineage>
</organism>
<keyword evidence="3" id="KW-1185">Reference proteome</keyword>
<name>A0A4Y2HSB7_ARAVE</name>
<reference evidence="2 3" key="1">
    <citation type="journal article" date="2019" name="Sci. Rep.">
        <title>Orb-weaving spider Araneus ventricosus genome elucidates the spidroin gene catalogue.</title>
        <authorList>
            <person name="Kono N."/>
            <person name="Nakamura H."/>
            <person name="Ohtoshi R."/>
            <person name="Moran D.A.P."/>
            <person name="Shinohara A."/>
            <person name="Yoshida Y."/>
            <person name="Fujiwara M."/>
            <person name="Mori M."/>
            <person name="Tomita M."/>
            <person name="Arakawa K."/>
        </authorList>
    </citation>
    <scope>NUCLEOTIDE SEQUENCE [LARGE SCALE GENOMIC DNA]</scope>
</reference>
<evidence type="ECO:0000256" key="1">
    <source>
        <dbReference type="SAM" id="MobiDB-lite"/>
    </source>
</evidence>
<gene>
    <name evidence="2" type="ORF">AVEN_24176_1</name>
</gene>
<sequence length="92" mass="10503">MKLLGKLFFQNVRVLFMKRGHHSYRVSFSYSNVRFEATRGLFPDGPRNFGPWSDDEFDTKAATPLQTAAPHQQKGVLGSHRRKYSSSEARVG</sequence>
<evidence type="ECO:0000313" key="3">
    <source>
        <dbReference type="Proteomes" id="UP000499080"/>
    </source>
</evidence>
<dbReference type="Proteomes" id="UP000499080">
    <property type="component" value="Unassembled WGS sequence"/>
</dbReference>
<proteinExistence type="predicted"/>
<feature type="region of interest" description="Disordered" evidence="1">
    <location>
        <begin position="64"/>
        <end position="92"/>
    </location>
</feature>
<dbReference type="EMBL" id="BGPR01002133">
    <property type="protein sequence ID" value="GBM68316.1"/>
    <property type="molecule type" value="Genomic_DNA"/>
</dbReference>
<evidence type="ECO:0000313" key="2">
    <source>
        <dbReference type="EMBL" id="GBM68316.1"/>
    </source>
</evidence>
<dbReference type="AlphaFoldDB" id="A0A4Y2HSB7"/>
<protein>
    <submittedName>
        <fullName evidence="2">Uncharacterized protein</fullName>
    </submittedName>
</protein>
<accession>A0A4Y2HSB7</accession>